<dbReference type="AlphaFoldDB" id="A0A2M9HH36"/>
<organism evidence="3 4">
    <name type="scientific">Bifidobacterium simiarum</name>
    <dbReference type="NCBI Taxonomy" id="2045441"/>
    <lineage>
        <taxon>Bacteria</taxon>
        <taxon>Bacillati</taxon>
        <taxon>Actinomycetota</taxon>
        <taxon>Actinomycetes</taxon>
        <taxon>Bifidobacteriales</taxon>
        <taxon>Bifidobacteriaceae</taxon>
        <taxon>Bifidobacterium</taxon>
    </lineage>
</organism>
<comment type="caution">
    <text evidence="3">The sequence shown here is derived from an EMBL/GenBank/DDBJ whole genome shotgun (WGS) entry which is preliminary data.</text>
</comment>
<keyword evidence="3" id="KW-0808">Transferase</keyword>
<evidence type="ECO:0000259" key="2">
    <source>
        <dbReference type="Pfam" id="PF01636"/>
    </source>
</evidence>
<feature type="compositionally biased region" description="Polar residues" evidence="1">
    <location>
        <begin position="380"/>
        <end position="389"/>
    </location>
</feature>
<feature type="compositionally biased region" description="Low complexity" evidence="1">
    <location>
        <begin position="440"/>
        <end position="458"/>
    </location>
</feature>
<evidence type="ECO:0000313" key="3">
    <source>
        <dbReference type="EMBL" id="PJM76132.1"/>
    </source>
</evidence>
<name>A0A2M9HH36_9BIFI</name>
<feature type="compositionally biased region" description="Polar residues" evidence="1">
    <location>
        <begin position="315"/>
        <end position="331"/>
    </location>
</feature>
<keyword evidence="4" id="KW-1185">Reference proteome</keyword>
<dbReference type="Pfam" id="PF01636">
    <property type="entry name" value="APH"/>
    <property type="match status" value="1"/>
</dbReference>
<dbReference type="SUPFAM" id="SSF56112">
    <property type="entry name" value="Protein kinase-like (PK-like)"/>
    <property type="match status" value="1"/>
</dbReference>
<feature type="domain" description="Aminoglycoside phosphotransferase" evidence="2">
    <location>
        <begin position="107"/>
        <end position="244"/>
    </location>
</feature>
<dbReference type="EMBL" id="PEBK01000001">
    <property type="protein sequence ID" value="PJM76132.1"/>
    <property type="molecule type" value="Genomic_DNA"/>
</dbReference>
<sequence>MPNLTVAGTRSSEQIAPTDAQYGIDTAVVTDTTGREFDVSASDTPKGRQRLASRADASAALLRAKEPAGLGFALERVAAFQPGEYEKGPTGNTAVLVTVHNDGFATPLDQLTESQCVSVGTAIGAIHRLRPGFMAKEGYPSYAPEQIKQQLEAWIARLKEAGHVPQEITDSWERIVTTEGLWSFRTCPVHGGFSDGDMLFSSTGLNAMYRWGDMQVNDPARDLAWIFDRLDAKRRNNVLSAYARIIGSRLDDLIMLRASLWLQMEQVGEFIKALDRADNDRIIEFKAHVERLAHQLSVRASRMASPPASAKGTPGNPSTITVENLLSQDGQRTARPRPAAADAGGRTRPTGVPSVHMAVPNVASRSTAERSVTERVTAAAGQSTANGPSISHADSKTLVVENMGISGDDTATVSLPALSPEDFDDDGVITGAAGRIVGKPSAMPDDSAAPGSSAPGSATQGESTPTGGGTASGAVPVPPAADDDGDAGDDATAGVGIERAQGRPTGYVSLVDGGATDGAPADSTPDSPTIAAQSEEPADGDGERS</sequence>
<feature type="compositionally biased region" description="Acidic residues" evidence="1">
    <location>
        <begin position="536"/>
        <end position="545"/>
    </location>
</feature>
<protein>
    <submittedName>
        <fullName evidence="3">Aminoglycoside phosphotransferase</fullName>
    </submittedName>
</protein>
<proteinExistence type="predicted"/>
<dbReference type="OrthoDB" id="3239865at2"/>
<dbReference type="InterPro" id="IPR011009">
    <property type="entry name" value="Kinase-like_dom_sf"/>
</dbReference>
<evidence type="ECO:0000313" key="4">
    <source>
        <dbReference type="Proteomes" id="UP000231451"/>
    </source>
</evidence>
<reference evidence="3 4" key="1">
    <citation type="submission" date="2017-10" db="EMBL/GenBank/DDBJ databases">
        <title>Draft genome sequences of strains TRE 1, TRE 9, TRE H and TRI 7, isolated from tamarins, belonging to four potential novel Bifidobacterium species.</title>
        <authorList>
            <person name="Mattarelli P."/>
            <person name="Modesto M."/>
            <person name="Puglisi E."/>
            <person name="Morelli L."/>
            <person name="Spezio C."/>
            <person name="Bonetti A."/>
            <person name="Sandri C."/>
        </authorList>
    </citation>
    <scope>NUCLEOTIDE SEQUENCE [LARGE SCALE GENOMIC DNA]</scope>
    <source>
        <strain evidence="4">TRI7</strain>
    </source>
</reference>
<dbReference type="InterPro" id="IPR002575">
    <property type="entry name" value="Aminoglycoside_PTrfase"/>
</dbReference>
<dbReference type="Proteomes" id="UP000231451">
    <property type="component" value="Unassembled WGS sequence"/>
</dbReference>
<feature type="region of interest" description="Disordered" evidence="1">
    <location>
        <begin position="436"/>
        <end position="545"/>
    </location>
</feature>
<accession>A0A2M9HH36</accession>
<feature type="region of interest" description="Disordered" evidence="1">
    <location>
        <begin position="300"/>
        <end position="394"/>
    </location>
</feature>
<evidence type="ECO:0000256" key="1">
    <source>
        <dbReference type="SAM" id="MobiDB-lite"/>
    </source>
</evidence>
<dbReference type="Gene3D" id="3.90.1200.10">
    <property type="match status" value="1"/>
</dbReference>
<feature type="compositionally biased region" description="Low complexity" evidence="1">
    <location>
        <begin position="336"/>
        <end position="351"/>
    </location>
</feature>
<dbReference type="GO" id="GO:0016740">
    <property type="term" value="F:transferase activity"/>
    <property type="evidence" value="ECO:0007669"/>
    <property type="project" value="UniProtKB-KW"/>
</dbReference>
<feature type="compositionally biased region" description="Low complexity" evidence="1">
    <location>
        <begin position="300"/>
        <end position="310"/>
    </location>
</feature>
<gene>
    <name evidence="3" type="ORF">CSQ87_00955</name>
</gene>